<name>A0ABZ3D5C0_9PROT</name>
<reference evidence="2 3" key="1">
    <citation type="submission" date="2024-04" db="EMBL/GenBank/DDBJ databases">
        <title>Complete genome sequence of Nguyenibacter vanlangesis HBCM-1154, a strain capable of nitrogen fixation, IAA production, and phosphorus solubilization isolated from sugarcane soil.</title>
        <authorList>
            <person name="MY HANH P."/>
        </authorList>
    </citation>
    <scope>NUCLEOTIDE SEQUENCE [LARGE SCALE GENOMIC DNA]</scope>
    <source>
        <strain evidence="2 3">HBCM 1154</strain>
    </source>
</reference>
<organism evidence="2 3">
    <name type="scientific">Nguyenibacter vanlangensis</name>
    <dbReference type="NCBI Taxonomy" id="1216886"/>
    <lineage>
        <taxon>Bacteria</taxon>
        <taxon>Pseudomonadati</taxon>
        <taxon>Pseudomonadota</taxon>
        <taxon>Alphaproteobacteria</taxon>
        <taxon>Acetobacterales</taxon>
        <taxon>Acetobacteraceae</taxon>
        <taxon>Nguyenibacter</taxon>
    </lineage>
</organism>
<dbReference type="InterPro" id="IPR038726">
    <property type="entry name" value="PDDEXK_AddAB-type"/>
</dbReference>
<proteinExistence type="predicted"/>
<sequence length="894" mass="94001">MQLFFGMAADGRTFPDHPGGGAGALDCAVVGPAGLVDALEAQLGLLGPPVPKAIRIAAYVAKLRAAGDSRFWSASFSKDPWSTAVQLLGWRDTLAAGGWTGAALGSVRLDDLAAAESAGAPMPAGLADRLAALVTAVGVRPGLRLKKLRLLEPRARFAPAWGRLLDALQGAGVVLEDGVAEPAAGPSTDLGRVQATLRGEPSEALVGDGSFTLVEADTALMAAEAVADWLAAGDQASLAGTVVLAPDGDTALLDHALAARGLPALGLSKPSPWRGALQVLPLAFAVAWRPFDPKALLNLLMLPRPPIGRFAAGRLARVLVAEPGLGGPAWLQAWKDIAATLLEREDEPDPAAAARKVARQVEQWRAWTQGGQFGRAEGMSVANARQIAGRVAAWAVATDAGRGDALFLAVGAAAGAFVRAIDALELEVLPALLIERVLAEVLAEGVANPGHAAEAGGLRAIHTPGALWAPALRLVWWSFVGPGEKVAPTTWSRAEQAVLAAAGVGLESAPEAAARISGGYADAVLRAGEQALFVRPALSGADETVAHPLEHQLHLMIEQAGELVRWRAERLLAEPAAQLAQRVLPRAAVDIMDAPAPRARWRVPAAGLARLANRRESATTLGRLLNCQLSWFAQDVLRLRAGRFAEIPEANQLFGNLAHEIANRLLPPGPPPAVADIRSRATALFEELLPRMAAPLQQPEFAGELAAARERVPAALEALVRTLHARGLEVVGAELDREGEVGGLALQGRLDLLVRQGATPAVIDLKWTRSARRYREEIAEGRAVQLAVYGAIAEPGTAATGAYYLLRQRRLFAPRGSLLAEEDIEAVRRLDETLHGVIDDVALWRSQLDGGNLLATGVGEAADHRPAELMFEASKEPCRFCDLTGLCRVGVEAL</sequence>
<dbReference type="InterPro" id="IPR011604">
    <property type="entry name" value="PDDEXK-like_dom_sf"/>
</dbReference>
<evidence type="ECO:0000313" key="3">
    <source>
        <dbReference type="Proteomes" id="UP001449795"/>
    </source>
</evidence>
<dbReference type="Proteomes" id="UP001449795">
    <property type="component" value="Chromosome"/>
</dbReference>
<accession>A0ABZ3D5C0</accession>
<feature type="domain" description="PD-(D/E)XK endonuclease-like" evidence="1">
    <location>
        <begin position="617"/>
        <end position="888"/>
    </location>
</feature>
<keyword evidence="3" id="KW-1185">Reference proteome</keyword>
<evidence type="ECO:0000313" key="2">
    <source>
        <dbReference type="EMBL" id="XAE42977.1"/>
    </source>
</evidence>
<dbReference type="EMBL" id="CP152276">
    <property type="protein sequence ID" value="XAE42977.1"/>
    <property type="molecule type" value="Genomic_DNA"/>
</dbReference>
<dbReference type="Pfam" id="PF12705">
    <property type="entry name" value="PDDEXK_1"/>
    <property type="match status" value="1"/>
</dbReference>
<gene>
    <name evidence="2" type="ORF">AAC691_00350</name>
</gene>
<evidence type="ECO:0000259" key="1">
    <source>
        <dbReference type="Pfam" id="PF12705"/>
    </source>
</evidence>
<dbReference type="Gene3D" id="3.90.320.10">
    <property type="match status" value="1"/>
</dbReference>
<dbReference type="RefSeq" id="WP_342628578.1">
    <property type="nucleotide sequence ID" value="NZ_CP152276.1"/>
</dbReference>
<protein>
    <submittedName>
        <fullName evidence="2">PD-(D/E)XK nuclease family protein</fullName>
    </submittedName>
</protein>